<proteinExistence type="predicted"/>
<dbReference type="InterPro" id="IPR000873">
    <property type="entry name" value="AMP-dep_synth/lig_dom"/>
</dbReference>
<dbReference type="Pfam" id="PF23562">
    <property type="entry name" value="AMP-binding_C_3"/>
    <property type="match status" value="1"/>
</dbReference>
<dbReference type="STRING" id="869212.Turpa_4016"/>
<dbReference type="PANTHER" id="PTHR43813">
    <property type="entry name" value="ACYL-ACTIVATING ENZYME 16, CHLOROPLASTIC-RELATED"/>
    <property type="match status" value="1"/>
</dbReference>
<dbReference type="InterPro" id="IPR042099">
    <property type="entry name" value="ANL_N_sf"/>
</dbReference>
<dbReference type="Proteomes" id="UP000006048">
    <property type="component" value="Chromosome"/>
</dbReference>
<dbReference type="KEGG" id="tpx:Turpa_4016"/>
<evidence type="ECO:0000313" key="3">
    <source>
        <dbReference type="Proteomes" id="UP000006048"/>
    </source>
</evidence>
<dbReference type="PROSITE" id="PS00455">
    <property type="entry name" value="AMP_BINDING"/>
    <property type="match status" value="1"/>
</dbReference>
<dbReference type="AlphaFoldDB" id="I4BBJ3"/>
<dbReference type="RefSeq" id="WP_014805126.1">
    <property type="nucleotide sequence ID" value="NC_018020.1"/>
</dbReference>
<dbReference type="Pfam" id="PF00501">
    <property type="entry name" value="AMP-binding"/>
    <property type="match status" value="1"/>
</dbReference>
<organism evidence="2 3">
    <name type="scientific">Turneriella parva (strain ATCC BAA-1111 / DSM 21527 / NCTC 11395 / H)</name>
    <name type="common">Leptospira parva</name>
    <dbReference type="NCBI Taxonomy" id="869212"/>
    <lineage>
        <taxon>Bacteria</taxon>
        <taxon>Pseudomonadati</taxon>
        <taxon>Spirochaetota</taxon>
        <taxon>Spirochaetia</taxon>
        <taxon>Leptospirales</taxon>
        <taxon>Leptospiraceae</taxon>
        <taxon>Turneriella</taxon>
    </lineage>
</organism>
<dbReference type="PATRIC" id="fig|869212.3.peg.4051"/>
<dbReference type="OrthoDB" id="311554at2"/>
<feature type="domain" description="AMP-dependent synthetase/ligase" evidence="1">
    <location>
        <begin position="31"/>
        <end position="458"/>
    </location>
</feature>
<evidence type="ECO:0000259" key="1">
    <source>
        <dbReference type="Pfam" id="PF00501"/>
    </source>
</evidence>
<keyword evidence="3" id="KW-1185">Reference proteome</keyword>
<name>I4BBJ3_TURPD</name>
<dbReference type="EMBL" id="CP002959">
    <property type="protein sequence ID" value="AFM14650.1"/>
    <property type="molecule type" value="Genomic_DNA"/>
</dbReference>
<dbReference type="PANTHER" id="PTHR43813:SF1">
    <property type="entry name" value="ACYL-ACTIVATING ENZYME 16, CHLOROPLASTIC-RELATED"/>
    <property type="match status" value="1"/>
</dbReference>
<dbReference type="InterPro" id="IPR052987">
    <property type="entry name" value="Chloroplast_AMP-bd_Enzymes"/>
</dbReference>
<sequence>MQKPKTFYDLFAYAAEQKPALETFKIRKKSGVIQGRTFKRIHELVTELAAGLKSAGVAADDRVTLLCDSSPNWILADAAIVAAGAVCVPRGTDVTDDDILYIVGHSESRWAIVQKAKDRDRLLKFQKELPALEKIWVLEDDDSELAAGESSAEELLALGKTALHKDSALVIKLNASADPAKMATIIYTSGTTGAPKGVMLNQTGWLNALGRALEMKVITEKDTALSLLPPWHAFERAVEYGVMMAQCEFMISGINTLRQDLGDFKPTSFPSVPRIWESLYNGIMQKLEKESPVKRNVFYFFLDVGAAWAKHEAIFNGYDLQVKPKPALQQVLDRAASGAVLAALLPLKLASQAVFAPIHQALGGNVSKSASGGSALPQVVDRFLTAIGIKVLEGYGMTETSALISLRDVQKPVSGTVGRPFPGYKIKLKNDLGAEVPLAPGAKGTLWVHSNQLLLGYYKRPELNAVIFDKDGFFDTGDIMVLTAAGDLMFAGRSKETIALAGGENIEPVPIEDKLLASEFIDQVMIVGDDRKTLGAIIVPNFEKVRSHAGIKGIPESQWNDNAQVREIFKNEISQRISAKTGFKSFEQIPKNLFYLVPRQFEIGQELTRTYKLRRTVIKDMYKNEIDSMYS</sequence>
<protein>
    <submittedName>
        <fullName evidence="2">AMP-dependent synthetase and ligase</fullName>
    </submittedName>
</protein>
<keyword evidence="2" id="KW-0436">Ligase</keyword>
<evidence type="ECO:0000313" key="2">
    <source>
        <dbReference type="EMBL" id="AFM14650.1"/>
    </source>
</evidence>
<accession>I4BBJ3</accession>
<dbReference type="HOGENOM" id="CLU_000022_45_5_12"/>
<dbReference type="SUPFAM" id="SSF56801">
    <property type="entry name" value="Acetyl-CoA synthetase-like"/>
    <property type="match status" value="1"/>
</dbReference>
<dbReference type="Gene3D" id="3.40.50.12780">
    <property type="entry name" value="N-terminal domain of ligase-like"/>
    <property type="match status" value="2"/>
</dbReference>
<dbReference type="GO" id="GO:0016874">
    <property type="term" value="F:ligase activity"/>
    <property type="evidence" value="ECO:0007669"/>
    <property type="project" value="UniProtKB-KW"/>
</dbReference>
<gene>
    <name evidence="2" type="ordered locus">Turpa_4016</name>
</gene>
<reference evidence="2 3" key="1">
    <citation type="submission" date="2012-06" db="EMBL/GenBank/DDBJ databases">
        <title>The complete chromosome of genome of Turneriella parva DSM 21527.</title>
        <authorList>
            <consortium name="US DOE Joint Genome Institute (JGI-PGF)"/>
            <person name="Lucas S."/>
            <person name="Han J."/>
            <person name="Lapidus A."/>
            <person name="Bruce D."/>
            <person name="Goodwin L."/>
            <person name="Pitluck S."/>
            <person name="Peters L."/>
            <person name="Kyrpides N."/>
            <person name="Mavromatis K."/>
            <person name="Ivanova N."/>
            <person name="Mikhailova N."/>
            <person name="Chertkov O."/>
            <person name="Detter J.C."/>
            <person name="Tapia R."/>
            <person name="Han C."/>
            <person name="Land M."/>
            <person name="Hauser L."/>
            <person name="Markowitz V."/>
            <person name="Cheng J.-F."/>
            <person name="Hugenholtz P."/>
            <person name="Woyke T."/>
            <person name="Wu D."/>
            <person name="Gronow S."/>
            <person name="Wellnitz S."/>
            <person name="Brambilla E."/>
            <person name="Klenk H.-P."/>
            <person name="Eisen J.A."/>
        </authorList>
    </citation>
    <scope>NUCLEOTIDE SEQUENCE [LARGE SCALE GENOMIC DNA]</scope>
    <source>
        <strain evidence="3">ATCC BAA-1111 / DSM 21527 / NCTC 11395 / H</strain>
    </source>
</reference>
<dbReference type="InterPro" id="IPR020845">
    <property type="entry name" value="AMP-binding_CS"/>
</dbReference>